<sequence>MAQGLELSVTDFQSTWNNVQHHTEEIRSDYLIVRRGQAFNIILYFRGRGFQPGLDNIIFVADTEDAVYLESEPQRQEYVMNDYGFIYQGSKNWIRPCPWNYGQFEENIIDICLELLDKNLNFQTDPATDCALRGSPVYISRVVCAMINSNDDSGVLNGKWSENYSDGTNPAEWTGSVAILKQWHATGCQPVRYGQCWVFAAVMCTVMRCLGIPTRVITNFDSGHDTDGNLIIDEYYDSTGRILENKKDTVWNFHVWNECWMARKDLPPGYGGWQVLDATPQETSNGLYCCGPASVRAIKEGDVDLSYDTAFVFSMVNADCVSWLIHEGKEQRLHRDTNSVGNFISTKSILSDERDDVTENYKYEEGSPQERQVFLKALQKLKTGGSQGHYRADSQPSRPMPLSQDSPRSLDRSSLRPSDVIEVSLKFQLLDVPNMGQDIRFVLLAVNMSLQFKDLKVNLSAQSLLHDGSPLPPFWQDTAFIKLFPEEAKTHPCQIPYSQYSHYLSTDKLIRISALGEEKSSPEKILVDKIITLVYPTIVINVLGAAIVNQPLTIQVIFSNPLSEPVADCVLTVEGSGLFKKQQRVLIGVLKPQHRASITLKTVPFKSGQRQIQANLRSNKFKDIKGYKNVYVDLTL</sequence>
<dbReference type="PIRSF" id="PIRSF000459">
    <property type="entry name" value="TGM_EBP42"/>
    <property type="match status" value="1"/>
</dbReference>
<evidence type="ECO:0000256" key="2">
    <source>
        <dbReference type="ARBA" id="ARBA00005968"/>
    </source>
</evidence>
<evidence type="ECO:0000313" key="14">
    <source>
        <dbReference type="Proteomes" id="UP000664940"/>
    </source>
</evidence>
<dbReference type="Gene3D" id="2.60.40.10">
    <property type="entry name" value="Immunoglobulins"/>
    <property type="match status" value="2"/>
</dbReference>
<evidence type="ECO:0000256" key="6">
    <source>
        <dbReference type="ARBA" id="ARBA00022837"/>
    </source>
</evidence>
<dbReference type="InterPro" id="IPR038765">
    <property type="entry name" value="Papain-like_cys_pep_sf"/>
</dbReference>
<evidence type="ECO:0000313" key="13">
    <source>
        <dbReference type="EMBL" id="KAF6133293.1"/>
    </source>
</evidence>
<dbReference type="InterPro" id="IPR036985">
    <property type="entry name" value="Transglutaminase-like_sf"/>
</dbReference>
<evidence type="ECO:0000256" key="11">
    <source>
        <dbReference type="SAM" id="MobiDB-lite"/>
    </source>
</evidence>
<dbReference type="EMBL" id="JABVXQ010000001">
    <property type="protein sequence ID" value="KAF6133293.1"/>
    <property type="molecule type" value="Genomic_DNA"/>
</dbReference>
<dbReference type="SMART" id="SM00460">
    <property type="entry name" value="TGc"/>
    <property type="match status" value="1"/>
</dbReference>
<dbReference type="InterPro" id="IPR013783">
    <property type="entry name" value="Ig-like_fold"/>
</dbReference>
<dbReference type="SUPFAM" id="SSF54001">
    <property type="entry name" value="Cysteine proteinases"/>
    <property type="match status" value="1"/>
</dbReference>
<evidence type="ECO:0000256" key="7">
    <source>
        <dbReference type="ARBA" id="ARBA00023315"/>
    </source>
</evidence>
<feature type="binding site" evidence="10">
    <location>
        <position position="370"/>
    </location>
    <ligand>
        <name>Ca(2+)</name>
        <dbReference type="ChEBI" id="CHEBI:29108"/>
    </ligand>
</feature>
<protein>
    <recommendedName>
        <fullName evidence="8">protein-glutamine gamma-glutamyltransferase</fullName>
        <ecNumber evidence="8">2.3.2.13</ecNumber>
    </recommendedName>
</protein>
<comment type="subcellular location">
    <subcellularLocation>
        <location evidence="1">Cytoplasm</location>
    </subcellularLocation>
</comment>
<dbReference type="InterPro" id="IPR023608">
    <property type="entry name" value="Transglutaminase_animal"/>
</dbReference>
<keyword evidence="5 10" id="KW-0479">Metal-binding</keyword>
<organism evidence="13 14">
    <name type="scientific">Phyllostomus discolor</name>
    <name type="common">pale spear-nosed bat</name>
    <dbReference type="NCBI Taxonomy" id="89673"/>
    <lineage>
        <taxon>Eukaryota</taxon>
        <taxon>Metazoa</taxon>
        <taxon>Chordata</taxon>
        <taxon>Craniata</taxon>
        <taxon>Vertebrata</taxon>
        <taxon>Euteleostomi</taxon>
        <taxon>Mammalia</taxon>
        <taxon>Eutheria</taxon>
        <taxon>Laurasiatheria</taxon>
        <taxon>Chiroptera</taxon>
        <taxon>Yangochiroptera</taxon>
        <taxon>Phyllostomidae</taxon>
        <taxon>Phyllostominae</taxon>
        <taxon>Phyllostomus</taxon>
    </lineage>
</organism>
<dbReference type="GO" id="GO:0046872">
    <property type="term" value="F:metal ion binding"/>
    <property type="evidence" value="ECO:0007669"/>
    <property type="project" value="UniProtKB-KW"/>
</dbReference>
<feature type="domain" description="Transglutaminase-like" evidence="12">
    <location>
        <begin position="188"/>
        <end position="280"/>
    </location>
</feature>
<evidence type="ECO:0000256" key="1">
    <source>
        <dbReference type="ARBA" id="ARBA00004496"/>
    </source>
</evidence>
<dbReference type="FunFam" id="3.90.260.10:FF:000001">
    <property type="entry name" value="Protein-glutamine gamma-glutamyltransferase 2"/>
    <property type="match status" value="1"/>
</dbReference>
<feature type="region of interest" description="Disordered" evidence="11">
    <location>
        <begin position="385"/>
        <end position="415"/>
    </location>
</feature>
<keyword evidence="7" id="KW-0012">Acyltransferase</keyword>
<feature type="binding site" evidence="10">
    <location>
        <position position="317"/>
    </location>
    <ligand>
        <name>Ca(2+)</name>
        <dbReference type="ChEBI" id="CHEBI:29108"/>
    </ligand>
</feature>
<dbReference type="FunFam" id="2.60.40.10:FF:000807">
    <property type="entry name" value="Protein-glutamine gamma-glutamyltransferase 5"/>
    <property type="match status" value="1"/>
</dbReference>
<dbReference type="PANTHER" id="PTHR11590">
    <property type="entry name" value="PROTEIN-GLUTAMINE GAMMA-GLUTAMYLTRANSFERASE"/>
    <property type="match status" value="1"/>
</dbReference>
<dbReference type="Proteomes" id="UP000664940">
    <property type="component" value="Unassembled WGS sequence"/>
</dbReference>
<evidence type="ECO:0000256" key="10">
    <source>
        <dbReference type="PIRSR" id="PIRSR000459-2"/>
    </source>
</evidence>
<dbReference type="Pfam" id="PF00927">
    <property type="entry name" value="Transglut_C"/>
    <property type="match status" value="2"/>
</dbReference>
<dbReference type="SUPFAM" id="SSF81296">
    <property type="entry name" value="E set domains"/>
    <property type="match status" value="1"/>
</dbReference>
<dbReference type="InterPro" id="IPR008958">
    <property type="entry name" value="Transglutaminase_C"/>
</dbReference>
<reference evidence="13 14" key="1">
    <citation type="journal article" date="2020" name="Nature">
        <title>Six reference-quality genomes reveal evolution of bat adaptations.</title>
        <authorList>
            <person name="Jebb D."/>
            <person name="Huang Z."/>
            <person name="Pippel M."/>
            <person name="Hughes G.M."/>
            <person name="Lavrichenko K."/>
            <person name="Devanna P."/>
            <person name="Winkler S."/>
            <person name="Jermiin L.S."/>
            <person name="Skirmuntt E.C."/>
            <person name="Katzourakis A."/>
            <person name="Burkitt-Gray L."/>
            <person name="Ray D.A."/>
            <person name="Sullivan K.A.M."/>
            <person name="Roscito J.G."/>
            <person name="Kirilenko B.M."/>
            <person name="Davalos L.M."/>
            <person name="Corthals A.P."/>
            <person name="Power M.L."/>
            <person name="Jones G."/>
            <person name="Ransome R.D."/>
            <person name="Dechmann D.K.N."/>
            <person name="Locatelli A.G."/>
            <person name="Puechmaille S.J."/>
            <person name="Fedrigo O."/>
            <person name="Jarvis E.D."/>
            <person name="Hiller M."/>
            <person name="Vernes S.C."/>
            <person name="Myers E.W."/>
            <person name="Teeling E.C."/>
        </authorList>
    </citation>
    <scope>NUCLEOTIDE SEQUENCE [LARGE SCALE GENOMIC DNA]</scope>
    <source>
        <strain evidence="13">Bat1K_MPI-CBG_1</strain>
    </source>
</reference>
<feature type="active site" evidence="9">
    <location>
        <position position="277"/>
    </location>
</feature>
<dbReference type="Pfam" id="PF00868">
    <property type="entry name" value="Transglut_N"/>
    <property type="match status" value="1"/>
</dbReference>
<dbReference type="InterPro" id="IPR014756">
    <property type="entry name" value="Ig_E-set"/>
</dbReference>
<dbReference type="Gene3D" id="3.90.260.10">
    <property type="entry name" value="Transglutaminase-like"/>
    <property type="match status" value="1"/>
</dbReference>
<feature type="active site" evidence="9">
    <location>
        <position position="196"/>
    </location>
</feature>
<dbReference type="GO" id="GO:0005737">
    <property type="term" value="C:cytoplasm"/>
    <property type="evidence" value="ECO:0007669"/>
    <property type="project" value="UniProtKB-SubCell"/>
</dbReference>
<proteinExistence type="inferred from homology"/>
<evidence type="ECO:0000256" key="8">
    <source>
        <dbReference type="ARBA" id="ARBA00024222"/>
    </source>
</evidence>
<comment type="caution">
    <text evidence="13">The sequence shown here is derived from an EMBL/GenBank/DDBJ whole genome shotgun (WGS) entry which is preliminary data.</text>
</comment>
<keyword evidence="4" id="KW-0808">Transferase</keyword>
<dbReference type="PROSITE" id="PS00547">
    <property type="entry name" value="TRANSGLUTAMINASES"/>
    <property type="match status" value="1"/>
</dbReference>
<dbReference type="EC" id="2.3.2.13" evidence="8"/>
<dbReference type="InterPro" id="IPR050779">
    <property type="entry name" value="Transglutaminase"/>
</dbReference>
<evidence type="ECO:0000256" key="4">
    <source>
        <dbReference type="ARBA" id="ARBA00022679"/>
    </source>
</evidence>
<evidence type="ECO:0000256" key="5">
    <source>
        <dbReference type="ARBA" id="ARBA00022723"/>
    </source>
</evidence>
<dbReference type="AlphaFoldDB" id="A0A834BIB1"/>
<feature type="binding site" evidence="10">
    <location>
        <position position="365"/>
    </location>
    <ligand>
        <name>Ca(2+)</name>
        <dbReference type="ChEBI" id="CHEBI:29108"/>
    </ligand>
</feature>
<dbReference type="InterPro" id="IPR001102">
    <property type="entry name" value="Transglutaminase_N"/>
</dbReference>
<dbReference type="PANTHER" id="PTHR11590:SF38">
    <property type="entry name" value="PROTEIN-GLUTAMINE GAMMA-GLUTAMYLTRANSFERASE 5"/>
    <property type="match status" value="1"/>
</dbReference>
<dbReference type="FunFam" id="2.60.40.10:FF:000090">
    <property type="entry name" value="Protein-glutamine gamma-glutamyltransferase 2"/>
    <property type="match status" value="1"/>
</dbReference>
<name>A0A834BIB1_9CHIR</name>
<dbReference type="GO" id="GO:0003810">
    <property type="term" value="F:protein-glutamine gamma-glutamyltransferase activity"/>
    <property type="evidence" value="ECO:0007669"/>
    <property type="project" value="UniProtKB-EC"/>
</dbReference>
<comment type="similarity">
    <text evidence="2">Belongs to the transglutaminase superfamily. Transglutaminase family.</text>
</comment>
<dbReference type="SUPFAM" id="SSF49309">
    <property type="entry name" value="Transglutaminase, two C-terminal domains"/>
    <property type="match status" value="2"/>
</dbReference>
<dbReference type="Pfam" id="PF01841">
    <property type="entry name" value="Transglut_core"/>
    <property type="match status" value="1"/>
</dbReference>
<accession>A0A834BIB1</accession>
<comment type="cofactor">
    <cofactor evidence="10">
        <name>Ca(2+)</name>
        <dbReference type="ChEBI" id="CHEBI:29108"/>
    </cofactor>
    <text evidence="10">Binds 1 Ca(2+) ion per subunit.</text>
</comment>
<evidence type="ECO:0000256" key="3">
    <source>
        <dbReference type="ARBA" id="ARBA00022490"/>
    </source>
</evidence>
<feature type="active site" evidence="9">
    <location>
        <position position="254"/>
    </location>
</feature>
<gene>
    <name evidence="13" type="ORF">HJG60_018831</name>
</gene>
<evidence type="ECO:0000256" key="9">
    <source>
        <dbReference type="PIRSR" id="PIRSR000459-1"/>
    </source>
</evidence>
<dbReference type="InterPro" id="IPR013808">
    <property type="entry name" value="Transglutaminase_AS"/>
</dbReference>
<dbReference type="InterPro" id="IPR002931">
    <property type="entry name" value="Transglutaminase-like"/>
</dbReference>
<dbReference type="InterPro" id="IPR036238">
    <property type="entry name" value="Transglutaminase_C_sf"/>
</dbReference>
<feature type="binding site" evidence="10">
    <location>
        <position position="319"/>
    </location>
    <ligand>
        <name>Ca(2+)</name>
        <dbReference type="ChEBI" id="CHEBI:29108"/>
    </ligand>
</feature>
<keyword evidence="3" id="KW-0963">Cytoplasm</keyword>
<evidence type="ECO:0000259" key="12">
    <source>
        <dbReference type="SMART" id="SM00460"/>
    </source>
</evidence>
<keyword evidence="6 10" id="KW-0106">Calcium</keyword>